<evidence type="ECO:0000313" key="1">
    <source>
        <dbReference type="EMBL" id="OWZ10878.1"/>
    </source>
</evidence>
<protein>
    <submittedName>
        <fullName evidence="1">Reverse transcriptase</fullName>
    </submittedName>
</protein>
<dbReference type="FunFam" id="3.30.70.270:FF:000020">
    <property type="entry name" value="Transposon Tf2-6 polyprotein-like Protein"/>
    <property type="match status" value="1"/>
</dbReference>
<sequence length="228" mass="25867">MAAISSTGTRNTNLGGGNVEGKTNPALIIAKRSSYFLFQKSCMLEDLNRIPGSGWIISPAQEREIRTWVVDYIFTRGNDIQSHLDVLDTVLTRLEENHFYVKLSKCVFCSAEIPCLGDYIGRNGIRIDLKKVVVLREWSLPKTKNELQSFLGTATYVQRFFAGFANDAGPLFDMIKKDKLKNNKNIGWSEDQKQHFESLKQRISATPILAVADFSKPFYMRMDATRKT</sequence>
<gene>
    <name evidence="1" type="ORF">PHMEG_00016190</name>
</gene>
<comment type="caution">
    <text evidence="1">The sequence shown here is derived from an EMBL/GenBank/DDBJ whole genome shotgun (WGS) entry which is preliminary data.</text>
</comment>
<dbReference type="Gene3D" id="3.30.70.270">
    <property type="match status" value="2"/>
</dbReference>
<dbReference type="PANTHER" id="PTHR33064">
    <property type="entry name" value="POL PROTEIN"/>
    <property type="match status" value="1"/>
</dbReference>
<reference evidence="2" key="1">
    <citation type="submission" date="2017-03" db="EMBL/GenBank/DDBJ databases">
        <title>Phytopthora megakarya and P. palmivora, two closely related causual agents of cacao black pod achieved similar genome size and gene model numbers by different mechanisms.</title>
        <authorList>
            <person name="Ali S."/>
            <person name="Shao J."/>
            <person name="Larry D.J."/>
            <person name="Kronmiller B."/>
            <person name="Shen D."/>
            <person name="Strem M.D."/>
            <person name="Melnick R.L."/>
            <person name="Guiltinan M.J."/>
            <person name="Tyler B.M."/>
            <person name="Meinhardt L.W."/>
            <person name="Bailey B.A."/>
        </authorList>
    </citation>
    <scope>NUCLEOTIDE SEQUENCE [LARGE SCALE GENOMIC DNA]</scope>
    <source>
        <strain evidence="2">zdho120</strain>
    </source>
</reference>
<keyword evidence="1" id="KW-0548">Nucleotidyltransferase</keyword>
<dbReference type="Proteomes" id="UP000198211">
    <property type="component" value="Unassembled WGS sequence"/>
</dbReference>
<keyword evidence="1" id="KW-0808">Transferase</keyword>
<dbReference type="AlphaFoldDB" id="A0A225W122"/>
<evidence type="ECO:0000313" key="2">
    <source>
        <dbReference type="Proteomes" id="UP000198211"/>
    </source>
</evidence>
<dbReference type="STRING" id="4795.A0A225W122"/>
<name>A0A225W122_9STRA</name>
<proteinExistence type="predicted"/>
<organism evidence="1 2">
    <name type="scientific">Phytophthora megakarya</name>
    <dbReference type="NCBI Taxonomy" id="4795"/>
    <lineage>
        <taxon>Eukaryota</taxon>
        <taxon>Sar</taxon>
        <taxon>Stramenopiles</taxon>
        <taxon>Oomycota</taxon>
        <taxon>Peronosporomycetes</taxon>
        <taxon>Peronosporales</taxon>
        <taxon>Peronosporaceae</taxon>
        <taxon>Phytophthora</taxon>
    </lineage>
</organism>
<keyword evidence="1" id="KW-0695">RNA-directed DNA polymerase</keyword>
<dbReference type="OrthoDB" id="6761011at2759"/>
<dbReference type="InterPro" id="IPR043502">
    <property type="entry name" value="DNA/RNA_pol_sf"/>
</dbReference>
<keyword evidence="2" id="KW-1185">Reference proteome</keyword>
<dbReference type="SUPFAM" id="SSF56672">
    <property type="entry name" value="DNA/RNA polymerases"/>
    <property type="match status" value="1"/>
</dbReference>
<dbReference type="GO" id="GO:0003964">
    <property type="term" value="F:RNA-directed DNA polymerase activity"/>
    <property type="evidence" value="ECO:0007669"/>
    <property type="project" value="UniProtKB-KW"/>
</dbReference>
<dbReference type="InterPro" id="IPR051320">
    <property type="entry name" value="Viral_Replic_Matur_Polypro"/>
</dbReference>
<accession>A0A225W122</accession>
<dbReference type="PANTHER" id="PTHR33064:SF37">
    <property type="entry name" value="RIBONUCLEASE H"/>
    <property type="match status" value="1"/>
</dbReference>
<dbReference type="EMBL" id="NBNE01002298">
    <property type="protein sequence ID" value="OWZ10878.1"/>
    <property type="molecule type" value="Genomic_DNA"/>
</dbReference>
<dbReference type="InterPro" id="IPR043128">
    <property type="entry name" value="Rev_trsase/Diguanyl_cyclase"/>
</dbReference>